<evidence type="ECO:0000313" key="3">
    <source>
        <dbReference type="Proteomes" id="UP000237000"/>
    </source>
</evidence>
<dbReference type="AlphaFoldDB" id="A0A2P5AYR7"/>
<comment type="caution">
    <text evidence="2">The sequence shown here is derived from an EMBL/GenBank/DDBJ whole genome shotgun (WGS) entry which is preliminary data.</text>
</comment>
<accession>A0A2P5AYR7</accession>
<sequence>MTDFAHKFLLTLHMVQVHICLAYFSWLLWWREAYSNWYVAFYCFGISSFVPTPWCYKKLTRHSHSWCITRRFSTPANELHLWSKSRCAEYYSEVKEHTIGVTYDLLRIIF</sequence>
<proteinExistence type="predicted"/>
<name>A0A2P5AYR7_TREOI</name>
<dbReference type="Proteomes" id="UP000237000">
    <property type="component" value="Unassembled WGS sequence"/>
</dbReference>
<dbReference type="InParanoid" id="A0A2P5AYR7"/>
<reference evidence="3" key="1">
    <citation type="submission" date="2016-06" db="EMBL/GenBank/DDBJ databases">
        <title>Parallel loss of symbiosis genes in relatives of nitrogen-fixing non-legume Parasponia.</title>
        <authorList>
            <person name="Van Velzen R."/>
            <person name="Holmer R."/>
            <person name="Bu F."/>
            <person name="Rutten L."/>
            <person name="Van Zeijl A."/>
            <person name="Liu W."/>
            <person name="Santuari L."/>
            <person name="Cao Q."/>
            <person name="Sharma T."/>
            <person name="Shen D."/>
            <person name="Roswanjaya Y."/>
            <person name="Wardhani T."/>
            <person name="Kalhor M.S."/>
            <person name="Jansen J."/>
            <person name="Van den Hoogen J."/>
            <person name="Gungor B."/>
            <person name="Hartog M."/>
            <person name="Hontelez J."/>
            <person name="Verver J."/>
            <person name="Yang W.-C."/>
            <person name="Schijlen E."/>
            <person name="Repin R."/>
            <person name="Schilthuizen M."/>
            <person name="Schranz E."/>
            <person name="Heidstra R."/>
            <person name="Miyata K."/>
            <person name="Fedorova E."/>
            <person name="Kohlen W."/>
            <person name="Bisseling T."/>
            <person name="Smit S."/>
            <person name="Geurts R."/>
        </authorList>
    </citation>
    <scope>NUCLEOTIDE SEQUENCE [LARGE SCALE GENOMIC DNA]</scope>
    <source>
        <strain evidence="3">cv. RG33-2</strain>
    </source>
</reference>
<protein>
    <submittedName>
        <fullName evidence="2">Uncharacterized protein</fullName>
    </submittedName>
</protein>
<evidence type="ECO:0000313" key="2">
    <source>
        <dbReference type="EMBL" id="PON41669.1"/>
    </source>
</evidence>
<keyword evidence="1" id="KW-0472">Membrane</keyword>
<dbReference type="EMBL" id="JXTC01000655">
    <property type="protein sequence ID" value="PON41669.1"/>
    <property type="molecule type" value="Genomic_DNA"/>
</dbReference>
<organism evidence="2 3">
    <name type="scientific">Trema orientale</name>
    <name type="common">Charcoal tree</name>
    <name type="synonym">Celtis orientalis</name>
    <dbReference type="NCBI Taxonomy" id="63057"/>
    <lineage>
        <taxon>Eukaryota</taxon>
        <taxon>Viridiplantae</taxon>
        <taxon>Streptophyta</taxon>
        <taxon>Embryophyta</taxon>
        <taxon>Tracheophyta</taxon>
        <taxon>Spermatophyta</taxon>
        <taxon>Magnoliopsida</taxon>
        <taxon>eudicotyledons</taxon>
        <taxon>Gunneridae</taxon>
        <taxon>Pentapetalae</taxon>
        <taxon>rosids</taxon>
        <taxon>fabids</taxon>
        <taxon>Rosales</taxon>
        <taxon>Cannabaceae</taxon>
        <taxon>Trema</taxon>
    </lineage>
</organism>
<gene>
    <name evidence="2" type="ORF">TorRG33x02_337630</name>
</gene>
<keyword evidence="1" id="KW-1133">Transmembrane helix</keyword>
<feature type="transmembrane region" description="Helical" evidence="1">
    <location>
        <begin position="37"/>
        <end position="56"/>
    </location>
</feature>
<keyword evidence="3" id="KW-1185">Reference proteome</keyword>
<feature type="transmembrane region" description="Helical" evidence="1">
    <location>
        <begin position="12"/>
        <end position="31"/>
    </location>
</feature>
<keyword evidence="1" id="KW-0812">Transmembrane</keyword>
<evidence type="ECO:0000256" key="1">
    <source>
        <dbReference type="SAM" id="Phobius"/>
    </source>
</evidence>